<gene>
    <name evidence="1" type="ORF">GBZ86_14590</name>
</gene>
<dbReference type="SUPFAM" id="SSF50494">
    <property type="entry name" value="Trypsin-like serine proteases"/>
    <property type="match status" value="1"/>
</dbReference>
<dbReference type="Proteomes" id="UP000430345">
    <property type="component" value="Unassembled WGS sequence"/>
</dbReference>
<dbReference type="AlphaFoldDB" id="A0A6I1MNG8"/>
<dbReference type="RefSeq" id="WP_152891853.1">
    <property type="nucleotide sequence ID" value="NZ_WHJC01000370.1"/>
</dbReference>
<dbReference type="InterPro" id="IPR043504">
    <property type="entry name" value="Peptidase_S1_PA_chymotrypsin"/>
</dbReference>
<dbReference type="OrthoDB" id="104542at2"/>
<evidence type="ECO:0000313" key="2">
    <source>
        <dbReference type="Proteomes" id="UP000430345"/>
    </source>
</evidence>
<keyword evidence="2" id="KW-1185">Reference proteome</keyword>
<proteinExistence type="predicted"/>
<organism evidence="1 2">
    <name type="scientific">Clostridium tarantellae</name>
    <dbReference type="NCBI Taxonomy" id="39493"/>
    <lineage>
        <taxon>Bacteria</taxon>
        <taxon>Bacillati</taxon>
        <taxon>Bacillota</taxon>
        <taxon>Clostridia</taxon>
        <taxon>Eubacteriales</taxon>
        <taxon>Clostridiaceae</taxon>
        <taxon>Clostridium</taxon>
    </lineage>
</organism>
<dbReference type="Gene3D" id="2.40.10.10">
    <property type="entry name" value="Trypsin-like serine proteases"/>
    <property type="match status" value="1"/>
</dbReference>
<evidence type="ECO:0000313" key="1">
    <source>
        <dbReference type="EMBL" id="MPQ44955.1"/>
    </source>
</evidence>
<protein>
    <recommendedName>
        <fullName evidence="3">Serine protease</fullName>
    </recommendedName>
</protein>
<name>A0A6I1MNG8_9CLOT</name>
<dbReference type="InterPro" id="IPR009003">
    <property type="entry name" value="Peptidase_S1_PA"/>
</dbReference>
<accession>A0A6I1MNG8</accession>
<evidence type="ECO:0008006" key="3">
    <source>
        <dbReference type="Google" id="ProtNLM"/>
    </source>
</evidence>
<reference evidence="1 2" key="1">
    <citation type="submission" date="2019-10" db="EMBL/GenBank/DDBJ databases">
        <title>The Genome Sequence of Clostridium tarantellae Isolated from Fish Brain.</title>
        <authorList>
            <person name="Bano L."/>
            <person name="Kiel M."/>
            <person name="Sales G."/>
            <person name="Doxey A.C."/>
            <person name="Mansfield M.J."/>
            <person name="Schiavone M."/>
            <person name="Rossetto O."/>
            <person name="Pirazzini M."/>
            <person name="Dobrindt U."/>
            <person name="Montecucco C."/>
        </authorList>
    </citation>
    <scope>NUCLEOTIDE SEQUENCE [LARGE SCALE GENOMIC DNA]</scope>
    <source>
        <strain evidence="1 2">DSM 3997</strain>
    </source>
</reference>
<dbReference type="EMBL" id="WHJC01000370">
    <property type="protein sequence ID" value="MPQ44955.1"/>
    <property type="molecule type" value="Genomic_DNA"/>
</dbReference>
<sequence>MSSLIEKSVVDIIKNYYSFFSSKSNVIGIGFGNKSIKNMDTKEPCLHVLVEKKIPLNKLYKHDIISSNFLGIKTDIIQCGSFDFLNSNTNKSKNENINKLNFCSRKRPIQAGYSVGVYGDPFTGTLGAIVFGNKKNTPYILSNNHVLADDNKYEKGTYILQPAAGFGGNYYHNVIATLTLAIKQYFDGVTINYTDAAIAEIFYKMEYDTSIPYIGKIKGVAKAYPTMAIRKTGATTGYTTGHVGTTFLKLNTTTEDGGTYLMENQIFANRMSEAGDSGSVVVDNNNNAVGLLMGANKYGSIINPIDKTLNLLDVHF</sequence>
<comment type="caution">
    <text evidence="1">The sequence shown here is derived from an EMBL/GenBank/DDBJ whole genome shotgun (WGS) entry which is preliminary data.</text>
</comment>